<dbReference type="STRING" id="6313.A0A0K0D7X8"/>
<name>A0A0K0D7X8_ANGCA</name>
<dbReference type="PANTHER" id="PTHR37427">
    <property type="entry name" value="PROTEIN CBG20963-RELATED"/>
    <property type="match status" value="1"/>
</dbReference>
<evidence type="ECO:0000313" key="2">
    <source>
        <dbReference type="Proteomes" id="UP000035642"/>
    </source>
</evidence>
<reference evidence="2" key="1">
    <citation type="submission" date="2012-09" db="EMBL/GenBank/DDBJ databases">
        <authorList>
            <person name="Martin A.A."/>
        </authorList>
    </citation>
    <scope>NUCLEOTIDE SEQUENCE</scope>
</reference>
<dbReference type="PANTHER" id="PTHR37427:SF2">
    <property type="entry name" value="SECRETED PROTEIN"/>
    <property type="match status" value="1"/>
</dbReference>
<feature type="chain" id="PRO_5005326569" evidence="1">
    <location>
        <begin position="23"/>
        <end position="130"/>
    </location>
</feature>
<keyword evidence="1" id="KW-0732">Signal</keyword>
<dbReference type="WBParaSite" id="ACAC_0000617301-mRNA-1">
    <property type="protein sequence ID" value="ACAC_0000617301-mRNA-1"/>
    <property type="gene ID" value="ACAC_0000617301"/>
</dbReference>
<accession>A0A0K0D7X8</accession>
<protein>
    <submittedName>
        <fullName evidence="3">Secreted protein</fullName>
    </submittedName>
</protein>
<proteinExistence type="predicted"/>
<reference evidence="3" key="2">
    <citation type="submission" date="2017-02" db="UniProtKB">
        <authorList>
            <consortium name="WormBaseParasite"/>
        </authorList>
    </citation>
    <scope>IDENTIFICATION</scope>
</reference>
<dbReference type="AlphaFoldDB" id="A0A0K0D7X8"/>
<keyword evidence="2" id="KW-1185">Reference proteome</keyword>
<dbReference type="Proteomes" id="UP000035642">
    <property type="component" value="Unassembled WGS sequence"/>
</dbReference>
<organism evidence="2 3">
    <name type="scientific">Angiostrongylus cantonensis</name>
    <name type="common">Rat lungworm</name>
    <dbReference type="NCBI Taxonomy" id="6313"/>
    <lineage>
        <taxon>Eukaryota</taxon>
        <taxon>Metazoa</taxon>
        <taxon>Ecdysozoa</taxon>
        <taxon>Nematoda</taxon>
        <taxon>Chromadorea</taxon>
        <taxon>Rhabditida</taxon>
        <taxon>Rhabditina</taxon>
        <taxon>Rhabditomorpha</taxon>
        <taxon>Strongyloidea</taxon>
        <taxon>Metastrongylidae</taxon>
        <taxon>Angiostrongylus</taxon>
    </lineage>
</organism>
<feature type="signal peptide" evidence="1">
    <location>
        <begin position="1"/>
        <end position="22"/>
    </location>
</feature>
<sequence>MMSTVLLCRFAFICSLAVITDGFLCEIMVRVTSKTDKKFKTVVIIPALGVQSSPMIFDKKETKKVEVIGEECGNKPWLIQTYKWENNDWQPAENNTAKYQGNGWIRFIVGDDLKPTPMDRYGIGCSEGRC</sequence>
<evidence type="ECO:0000256" key="1">
    <source>
        <dbReference type="SAM" id="SignalP"/>
    </source>
</evidence>
<evidence type="ECO:0000313" key="3">
    <source>
        <dbReference type="WBParaSite" id="ACAC_0000617301-mRNA-1"/>
    </source>
</evidence>